<evidence type="ECO:0000313" key="13">
    <source>
        <dbReference type="Proteomes" id="UP000182146"/>
    </source>
</evidence>
<dbReference type="SMART" id="SM00387">
    <property type="entry name" value="HATPase_c"/>
    <property type="match status" value="1"/>
</dbReference>
<feature type="compositionally biased region" description="Polar residues" evidence="10">
    <location>
        <begin position="55"/>
        <end position="65"/>
    </location>
</feature>
<dbReference type="EC" id="2.7.13.3" evidence="2"/>
<accession>A0A1G9VQU7</accession>
<evidence type="ECO:0000256" key="4">
    <source>
        <dbReference type="ARBA" id="ARBA00022679"/>
    </source>
</evidence>
<dbReference type="SMART" id="SM00065">
    <property type="entry name" value="GAF"/>
    <property type="match status" value="1"/>
</dbReference>
<dbReference type="CDD" id="cd00082">
    <property type="entry name" value="HisKA"/>
    <property type="match status" value="1"/>
</dbReference>
<dbReference type="InterPro" id="IPR036097">
    <property type="entry name" value="HisK_dim/P_sf"/>
</dbReference>
<dbReference type="SUPFAM" id="SSF55781">
    <property type="entry name" value="GAF domain-like"/>
    <property type="match status" value="2"/>
</dbReference>
<evidence type="ECO:0000256" key="8">
    <source>
        <dbReference type="ARBA" id="ARBA00023012"/>
    </source>
</evidence>
<dbReference type="InterPro" id="IPR036890">
    <property type="entry name" value="HATPase_C_sf"/>
</dbReference>
<keyword evidence="4" id="KW-0808">Transferase</keyword>
<evidence type="ECO:0000313" key="12">
    <source>
        <dbReference type="EMBL" id="SDM74549.1"/>
    </source>
</evidence>
<dbReference type="InterPro" id="IPR003661">
    <property type="entry name" value="HisK_dim/P_dom"/>
</dbReference>
<evidence type="ECO:0000259" key="11">
    <source>
        <dbReference type="PROSITE" id="PS50109"/>
    </source>
</evidence>
<reference evidence="12 13" key="1">
    <citation type="submission" date="2016-10" db="EMBL/GenBank/DDBJ databases">
        <authorList>
            <person name="de Groot N.N."/>
        </authorList>
    </citation>
    <scope>NUCLEOTIDE SEQUENCE [LARGE SCALE GENOMIC DNA]</scope>
    <source>
        <strain evidence="12 13">DSM 17813</strain>
    </source>
</reference>
<dbReference type="SMART" id="SM00388">
    <property type="entry name" value="HisKA"/>
    <property type="match status" value="1"/>
</dbReference>
<keyword evidence="3" id="KW-0597">Phosphoprotein</keyword>
<evidence type="ECO:0000256" key="5">
    <source>
        <dbReference type="ARBA" id="ARBA00022741"/>
    </source>
</evidence>
<dbReference type="SUPFAM" id="SSF47384">
    <property type="entry name" value="Homodimeric domain of signal transducing histidine kinase"/>
    <property type="match status" value="1"/>
</dbReference>
<dbReference type="InterPro" id="IPR003594">
    <property type="entry name" value="HATPase_dom"/>
</dbReference>
<protein>
    <recommendedName>
        <fullName evidence="2">histidine kinase</fullName>
        <ecNumber evidence="2">2.7.13.3</ecNumber>
    </recommendedName>
</protein>
<dbReference type="Pfam" id="PF01590">
    <property type="entry name" value="GAF"/>
    <property type="match status" value="1"/>
</dbReference>
<evidence type="ECO:0000256" key="3">
    <source>
        <dbReference type="ARBA" id="ARBA00022553"/>
    </source>
</evidence>
<dbReference type="PROSITE" id="PS50109">
    <property type="entry name" value="HIS_KIN"/>
    <property type="match status" value="1"/>
</dbReference>
<feature type="coiled-coil region" evidence="9">
    <location>
        <begin position="509"/>
        <end position="536"/>
    </location>
</feature>
<dbReference type="PANTHER" id="PTHR43065:SF10">
    <property type="entry name" value="PEROXIDE STRESS-ACTIVATED HISTIDINE KINASE MAK3"/>
    <property type="match status" value="1"/>
</dbReference>
<keyword evidence="8" id="KW-0902">Two-component regulatory system</keyword>
<dbReference type="GO" id="GO:0000155">
    <property type="term" value="F:phosphorelay sensor kinase activity"/>
    <property type="evidence" value="ECO:0007669"/>
    <property type="project" value="InterPro"/>
</dbReference>
<dbReference type="PANTHER" id="PTHR43065">
    <property type="entry name" value="SENSOR HISTIDINE KINASE"/>
    <property type="match status" value="1"/>
</dbReference>
<dbReference type="Gene3D" id="3.30.565.10">
    <property type="entry name" value="Histidine kinase-like ATPase, C-terminal domain"/>
    <property type="match status" value="1"/>
</dbReference>
<evidence type="ECO:0000256" key="2">
    <source>
        <dbReference type="ARBA" id="ARBA00012438"/>
    </source>
</evidence>
<dbReference type="Proteomes" id="UP000182146">
    <property type="component" value="Unassembled WGS sequence"/>
</dbReference>
<keyword evidence="9" id="KW-0175">Coiled coil</keyword>
<dbReference type="Pfam" id="PF00512">
    <property type="entry name" value="HisKA"/>
    <property type="match status" value="1"/>
</dbReference>
<evidence type="ECO:0000256" key="6">
    <source>
        <dbReference type="ARBA" id="ARBA00022777"/>
    </source>
</evidence>
<keyword evidence="5" id="KW-0547">Nucleotide-binding</keyword>
<dbReference type="AlphaFoldDB" id="A0A1G9VQU7"/>
<feature type="domain" description="Histidine kinase" evidence="11">
    <location>
        <begin position="545"/>
        <end position="755"/>
    </location>
</feature>
<dbReference type="GO" id="GO:0005524">
    <property type="term" value="F:ATP binding"/>
    <property type="evidence" value="ECO:0007669"/>
    <property type="project" value="UniProtKB-KW"/>
</dbReference>
<dbReference type="PRINTS" id="PR00344">
    <property type="entry name" value="BCTRLSENSOR"/>
</dbReference>
<gene>
    <name evidence="12" type="ORF">SAMN05660860_03103</name>
</gene>
<keyword evidence="6" id="KW-0418">Kinase</keyword>
<dbReference type="Pfam" id="PF02518">
    <property type="entry name" value="HATPase_c"/>
    <property type="match status" value="1"/>
</dbReference>
<dbReference type="InterPro" id="IPR029016">
    <property type="entry name" value="GAF-like_dom_sf"/>
</dbReference>
<dbReference type="SUPFAM" id="SSF55874">
    <property type="entry name" value="ATPase domain of HSP90 chaperone/DNA topoisomerase II/histidine kinase"/>
    <property type="match status" value="1"/>
</dbReference>
<dbReference type="STRING" id="392333.SAMN05660860_03103"/>
<evidence type="ECO:0000256" key="9">
    <source>
        <dbReference type="SAM" id="Coils"/>
    </source>
</evidence>
<name>A0A1G9VQU7_9BACT</name>
<dbReference type="Gene3D" id="3.30.450.40">
    <property type="match status" value="2"/>
</dbReference>
<dbReference type="InterPro" id="IPR004358">
    <property type="entry name" value="Sig_transdc_His_kin-like_C"/>
</dbReference>
<feature type="region of interest" description="Disordered" evidence="10">
    <location>
        <begin position="55"/>
        <end position="78"/>
    </location>
</feature>
<organism evidence="12 13">
    <name type="scientific">Geoalkalibacter ferrihydriticus</name>
    <dbReference type="NCBI Taxonomy" id="392333"/>
    <lineage>
        <taxon>Bacteria</taxon>
        <taxon>Pseudomonadati</taxon>
        <taxon>Thermodesulfobacteriota</taxon>
        <taxon>Desulfuromonadia</taxon>
        <taxon>Desulfuromonadales</taxon>
        <taxon>Geoalkalibacteraceae</taxon>
        <taxon>Geoalkalibacter</taxon>
    </lineage>
</organism>
<dbReference type="Gene3D" id="1.10.287.130">
    <property type="match status" value="1"/>
</dbReference>
<evidence type="ECO:0000256" key="7">
    <source>
        <dbReference type="ARBA" id="ARBA00022840"/>
    </source>
</evidence>
<sequence length="761" mass="84281">MDGETKDLLHRIHQVLDETDMDFPRQAVEILKVLASRLPISQASLSLVGLKRNSPPQVLRSSGTGPLTPDSADIQPGPGWHPLLDGGTLVFPLNHGSRLLGRLGLHGLSHPDVLAAWQNDLRLVCAQLIFLALNERRLQHERRQNARLQFLTEVSRRINQAPTVHQMLAELLGALVRQGKAVLAAVHPLGADSGVPLPQVEMDVDYRSARACLQQLTAALHGEAQELGRIVRRDHFDQEPFQHLSLPFSTLALPLEFQGHRLGTLVVIFNKDADTPALVSPEGDQPFFCDLAVQVAEAWGRISALQTLERVSRENDRKLREISFLYHISRAMHGTRGLDELVHFILSVTVLPEGPGCERAMLFMINERSRFLQGMLGVTQENGKHAWLPQISQYDLSQPLVPPEIQLEQKKCALSRLVQQQRLALDDPHSAVARAAREGRVVLVKAGAEQHTGIGDLKLGTYICVPLRGRDRVLAVLVTDNCTHALHIDQIDRRFLELFANQAGVAMESAMLVQQIKNAHQELRAAQENLLQTEKLATLGEFAASVAHELKNPLVCVGGFAQRLLKQVPEKTRAWDYAEIIAREVRRVEEMLNNILSFSKRRMMCFAECNIIEVIGSALTLLSRELTEADITIVQQLDPDIPPIVGDHTQLRQVLINLFSNSRDAMSAGGTLTVRAYPSTLRGDPAVTVEVADTGGGIAPEVLRNIFNPFFTTKSAGTGLGLPISHRIVEHHRGTFSVVNNEKGATFTLQLPQTRHRHLPA</sequence>
<comment type="catalytic activity">
    <reaction evidence="1">
        <text>ATP + protein L-histidine = ADP + protein N-phospho-L-histidine.</text>
        <dbReference type="EC" id="2.7.13.3"/>
    </reaction>
</comment>
<dbReference type="InterPro" id="IPR005467">
    <property type="entry name" value="His_kinase_dom"/>
</dbReference>
<evidence type="ECO:0000256" key="10">
    <source>
        <dbReference type="SAM" id="MobiDB-lite"/>
    </source>
</evidence>
<dbReference type="OrthoDB" id="9760427at2"/>
<proteinExistence type="predicted"/>
<evidence type="ECO:0000256" key="1">
    <source>
        <dbReference type="ARBA" id="ARBA00000085"/>
    </source>
</evidence>
<dbReference type="EMBL" id="FNGU01000009">
    <property type="protein sequence ID" value="SDM74549.1"/>
    <property type="molecule type" value="Genomic_DNA"/>
</dbReference>
<dbReference type="InterPro" id="IPR003018">
    <property type="entry name" value="GAF"/>
</dbReference>
<keyword evidence="7" id="KW-0067">ATP-binding</keyword>
<dbReference type="RefSeq" id="WP_052446486.1">
    <property type="nucleotide sequence ID" value="NZ_FNGU01000009.1"/>
</dbReference>